<reference evidence="1" key="1">
    <citation type="journal article" date="2014" name="Front. Microbiol.">
        <title>High frequency of phylogenetically diverse reductive dehalogenase-homologous genes in deep subseafloor sedimentary metagenomes.</title>
        <authorList>
            <person name="Kawai M."/>
            <person name="Futagami T."/>
            <person name="Toyoda A."/>
            <person name="Takaki Y."/>
            <person name="Nishi S."/>
            <person name="Hori S."/>
            <person name="Arai W."/>
            <person name="Tsubouchi T."/>
            <person name="Morono Y."/>
            <person name="Uchiyama I."/>
            <person name="Ito T."/>
            <person name="Fujiyama A."/>
            <person name="Inagaki F."/>
            <person name="Takami H."/>
        </authorList>
    </citation>
    <scope>NUCLEOTIDE SEQUENCE</scope>
    <source>
        <strain evidence="1">Expedition CK06-06</strain>
    </source>
</reference>
<gene>
    <name evidence="1" type="ORF">S06H3_37562</name>
</gene>
<feature type="non-terminal residue" evidence="1">
    <location>
        <position position="270"/>
    </location>
</feature>
<sequence length="270" mass="29678">DSTIICDTEYDDYHPTVAGDSSDRFFAAFEVTIDETDYHPDFWYSLDGGTTWDEAGYFAETLGAEYPDADSNEHGFYATFGESINYPGRLCLVDASDLSNIVGYMWHLGSAGINDFRYPGISCFTHPNDDWNWGGQAFIAYHGHQGNNVDGCAYIFYSTSETIGAVEWMMSGGDVIGNCVHADFAIDEVTIKSYAVYDQEVNPDLIVRKDNFMTHNFISAYGVGDGTNVMNPSIEANNDIVIIVADSGGDVVCFYSSNGFSSAQQSTVEE</sequence>
<protein>
    <submittedName>
        <fullName evidence="1">Uncharacterized protein</fullName>
    </submittedName>
</protein>
<proteinExistence type="predicted"/>
<dbReference type="EMBL" id="BARV01022831">
    <property type="protein sequence ID" value="GAI24516.1"/>
    <property type="molecule type" value="Genomic_DNA"/>
</dbReference>
<evidence type="ECO:0000313" key="1">
    <source>
        <dbReference type="EMBL" id="GAI24516.1"/>
    </source>
</evidence>
<organism evidence="1">
    <name type="scientific">marine sediment metagenome</name>
    <dbReference type="NCBI Taxonomy" id="412755"/>
    <lineage>
        <taxon>unclassified sequences</taxon>
        <taxon>metagenomes</taxon>
        <taxon>ecological metagenomes</taxon>
    </lineage>
</organism>
<dbReference type="AlphaFoldDB" id="X1N2P8"/>
<accession>X1N2P8</accession>
<feature type="non-terminal residue" evidence="1">
    <location>
        <position position="1"/>
    </location>
</feature>
<name>X1N2P8_9ZZZZ</name>
<comment type="caution">
    <text evidence="1">The sequence shown here is derived from an EMBL/GenBank/DDBJ whole genome shotgun (WGS) entry which is preliminary data.</text>
</comment>